<evidence type="ECO:0000313" key="1">
    <source>
        <dbReference type="EMBL" id="GGC21465.1"/>
    </source>
</evidence>
<name>A0ABQ1LCI5_9RHOB</name>
<keyword evidence="2" id="KW-1185">Reference proteome</keyword>
<comment type="caution">
    <text evidence="1">The sequence shown here is derived from an EMBL/GenBank/DDBJ whole genome shotgun (WGS) entry which is preliminary data.</text>
</comment>
<reference evidence="2" key="1">
    <citation type="journal article" date="2019" name="Int. J. Syst. Evol. Microbiol.">
        <title>The Global Catalogue of Microorganisms (GCM) 10K type strain sequencing project: providing services to taxonomists for standard genome sequencing and annotation.</title>
        <authorList>
            <consortium name="The Broad Institute Genomics Platform"/>
            <consortium name="The Broad Institute Genome Sequencing Center for Infectious Disease"/>
            <person name="Wu L."/>
            <person name="Ma J."/>
        </authorList>
    </citation>
    <scope>NUCLEOTIDE SEQUENCE [LARGE SCALE GENOMIC DNA]</scope>
    <source>
        <strain evidence="2">CGMCC 1.12478</strain>
    </source>
</reference>
<proteinExistence type="predicted"/>
<gene>
    <name evidence="1" type="ORF">GCM10011363_42640</name>
</gene>
<protein>
    <submittedName>
        <fullName evidence="1">Uncharacterized protein</fullName>
    </submittedName>
</protein>
<sequence>MALSRFLNEQAALSPDMAIRLHKALGANFEELMRMQNDYDIQQAKKRFGEIRVASIRKTGIGSEQQLALPLPWQFSRSCE</sequence>
<dbReference type="SUPFAM" id="SSF47413">
    <property type="entry name" value="lambda repressor-like DNA-binding domains"/>
    <property type="match status" value="1"/>
</dbReference>
<dbReference type="EMBL" id="BMFC01000020">
    <property type="protein sequence ID" value="GGC21465.1"/>
    <property type="molecule type" value="Genomic_DNA"/>
</dbReference>
<dbReference type="Gene3D" id="1.10.260.40">
    <property type="entry name" value="lambda repressor-like DNA-binding domains"/>
    <property type="match status" value="1"/>
</dbReference>
<evidence type="ECO:0000313" key="2">
    <source>
        <dbReference type="Proteomes" id="UP000645462"/>
    </source>
</evidence>
<organism evidence="1 2">
    <name type="scientific">Marivita lacus</name>
    <dbReference type="NCBI Taxonomy" id="1323742"/>
    <lineage>
        <taxon>Bacteria</taxon>
        <taxon>Pseudomonadati</taxon>
        <taxon>Pseudomonadota</taxon>
        <taxon>Alphaproteobacteria</taxon>
        <taxon>Rhodobacterales</taxon>
        <taxon>Roseobacteraceae</taxon>
        <taxon>Marivita</taxon>
    </lineage>
</organism>
<dbReference type="InterPro" id="IPR010982">
    <property type="entry name" value="Lambda_DNA-bd_dom_sf"/>
</dbReference>
<dbReference type="Proteomes" id="UP000645462">
    <property type="component" value="Unassembled WGS sequence"/>
</dbReference>
<accession>A0ABQ1LCI5</accession>